<sequence>MPRNAHPLIPHETHEPTSVRRIYIQNLTDLLHVCLLRGELGRARRAWSILIRCREVDWKSRWYWGLEILNASSAQPQHDSQVHPTDDDGRETERWLKSLRVSAKEADKPALLHALILHLIKHNRHRAALDELEAYLSSYPYLLSAALHTYAGLIAFYLAQSESSRLPHRRVGSGQATGNTVEWASSRRSPESTSSRSAIVQAEPPNPTLLRHARGWFIKALEIDASDTVAGEFIAEIDRPWRSGESEMDEEDDSIELEREDDSKGDQSGEKTSDDEGKESSYDLDGKD</sequence>
<evidence type="ECO:0000313" key="2">
    <source>
        <dbReference type="EMBL" id="ORY29624.1"/>
    </source>
</evidence>
<dbReference type="InterPro" id="IPR007224">
    <property type="entry name" value="TIF_Rrn11"/>
</dbReference>
<accession>A0A1Y2B4G8</accession>
<dbReference type="InterPro" id="IPR053029">
    <property type="entry name" value="RNA_pol_I-specific_init_factor"/>
</dbReference>
<feature type="compositionally biased region" description="Acidic residues" evidence="1">
    <location>
        <begin position="246"/>
        <end position="260"/>
    </location>
</feature>
<organism evidence="2 3">
    <name type="scientific">Naematelia encephala</name>
    <dbReference type="NCBI Taxonomy" id="71784"/>
    <lineage>
        <taxon>Eukaryota</taxon>
        <taxon>Fungi</taxon>
        <taxon>Dikarya</taxon>
        <taxon>Basidiomycota</taxon>
        <taxon>Agaricomycotina</taxon>
        <taxon>Tremellomycetes</taxon>
        <taxon>Tremellales</taxon>
        <taxon>Naemateliaceae</taxon>
        <taxon>Naematelia</taxon>
    </lineage>
</organism>
<reference evidence="2 3" key="1">
    <citation type="submission" date="2016-07" db="EMBL/GenBank/DDBJ databases">
        <title>Pervasive Adenine N6-methylation of Active Genes in Fungi.</title>
        <authorList>
            <consortium name="DOE Joint Genome Institute"/>
            <person name="Mondo S.J."/>
            <person name="Dannebaum R.O."/>
            <person name="Kuo R.C."/>
            <person name="Labutti K."/>
            <person name="Haridas S."/>
            <person name="Kuo A."/>
            <person name="Salamov A."/>
            <person name="Ahrendt S.R."/>
            <person name="Lipzen A."/>
            <person name="Sullivan W."/>
            <person name="Andreopoulos W.B."/>
            <person name="Clum A."/>
            <person name="Lindquist E."/>
            <person name="Daum C."/>
            <person name="Ramamoorthy G.K."/>
            <person name="Gryganskyi A."/>
            <person name="Culley D."/>
            <person name="Magnuson J.K."/>
            <person name="James T.Y."/>
            <person name="O'Malley M.A."/>
            <person name="Stajich J.E."/>
            <person name="Spatafora J.W."/>
            <person name="Visel A."/>
            <person name="Grigoriev I.V."/>
        </authorList>
    </citation>
    <scope>NUCLEOTIDE SEQUENCE [LARGE SCALE GENOMIC DNA]</scope>
    <source>
        <strain evidence="2 3">68-887.2</strain>
    </source>
</reference>
<dbReference type="OrthoDB" id="2159786at2759"/>
<dbReference type="GO" id="GO:0017025">
    <property type="term" value="F:TBP-class protein binding"/>
    <property type="evidence" value="ECO:0007669"/>
    <property type="project" value="TreeGrafter"/>
</dbReference>
<evidence type="ECO:0000256" key="1">
    <source>
        <dbReference type="SAM" id="MobiDB-lite"/>
    </source>
</evidence>
<dbReference type="InParanoid" id="A0A1Y2B4G8"/>
<dbReference type="STRING" id="71784.A0A1Y2B4G8"/>
<gene>
    <name evidence="2" type="ORF">BCR39DRAFT_531233</name>
</gene>
<comment type="caution">
    <text evidence="2">The sequence shown here is derived from an EMBL/GenBank/DDBJ whole genome shotgun (WGS) entry which is preliminary data.</text>
</comment>
<keyword evidence="3" id="KW-1185">Reference proteome</keyword>
<feature type="compositionally biased region" description="Polar residues" evidence="1">
    <location>
        <begin position="174"/>
        <end position="183"/>
    </location>
</feature>
<dbReference type="PANTHER" id="PTHR28244:SF1">
    <property type="entry name" value="RNA POLYMERASE I-SPECIFIC TRANSCRIPTION INITIATION FACTOR RRN11"/>
    <property type="match status" value="1"/>
</dbReference>
<dbReference type="Pfam" id="PF04090">
    <property type="entry name" value="Rrn11"/>
    <property type="match status" value="1"/>
</dbReference>
<feature type="region of interest" description="Disordered" evidence="1">
    <location>
        <begin position="240"/>
        <end position="288"/>
    </location>
</feature>
<dbReference type="EMBL" id="MCFC01000024">
    <property type="protein sequence ID" value="ORY29624.1"/>
    <property type="molecule type" value="Genomic_DNA"/>
</dbReference>
<dbReference type="GO" id="GO:0070860">
    <property type="term" value="C:RNA polymerase I core factor complex"/>
    <property type="evidence" value="ECO:0007669"/>
    <property type="project" value="TreeGrafter"/>
</dbReference>
<dbReference type="GO" id="GO:0042790">
    <property type="term" value="P:nucleolar large rRNA transcription by RNA polymerase I"/>
    <property type="evidence" value="ECO:0007669"/>
    <property type="project" value="TreeGrafter"/>
</dbReference>
<feature type="compositionally biased region" description="Basic and acidic residues" evidence="1">
    <location>
        <begin position="261"/>
        <end position="288"/>
    </location>
</feature>
<proteinExistence type="predicted"/>
<dbReference type="GO" id="GO:0001181">
    <property type="term" value="F:RNA polymerase I general transcription initiation factor activity"/>
    <property type="evidence" value="ECO:0007669"/>
    <property type="project" value="InterPro"/>
</dbReference>
<evidence type="ECO:0000313" key="3">
    <source>
        <dbReference type="Proteomes" id="UP000193986"/>
    </source>
</evidence>
<protein>
    <submittedName>
        <fullName evidence="2">Uncharacterized protein</fullName>
    </submittedName>
</protein>
<dbReference type="GO" id="GO:0001164">
    <property type="term" value="F:RNA polymerase I core promoter sequence-specific DNA binding"/>
    <property type="evidence" value="ECO:0007669"/>
    <property type="project" value="InterPro"/>
</dbReference>
<dbReference type="PANTHER" id="PTHR28244">
    <property type="entry name" value="RNA POLYMERASE I-SPECIFIC TRANSCRIPTION INITIATION FACTOR RRN11"/>
    <property type="match status" value="1"/>
</dbReference>
<name>A0A1Y2B4G8_9TREE</name>
<dbReference type="Proteomes" id="UP000193986">
    <property type="component" value="Unassembled WGS sequence"/>
</dbReference>
<dbReference type="AlphaFoldDB" id="A0A1Y2B4G8"/>
<feature type="region of interest" description="Disordered" evidence="1">
    <location>
        <begin position="167"/>
        <end position="205"/>
    </location>
</feature>